<accession>A0A918TYR6</accession>
<keyword evidence="2" id="KW-1185">Reference proteome</keyword>
<protein>
    <submittedName>
        <fullName evidence="1">Uncharacterized protein</fullName>
    </submittedName>
</protein>
<organism evidence="1 2">
    <name type="scientific">Roseibacillus persicicus</name>
    <dbReference type="NCBI Taxonomy" id="454148"/>
    <lineage>
        <taxon>Bacteria</taxon>
        <taxon>Pseudomonadati</taxon>
        <taxon>Verrucomicrobiota</taxon>
        <taxon>Verrucomicrobiia</taxon>
        <taxon>Verrucomicrobiales</taxon>
        <taxon>Verrucomicrobiaceae</taxon>
        <taxon>Roseibacillus</taxon>
    </lineage>
</organism>
<name>A0A918TYR6_9BACT</name>
<reference evidence="1" key="1">
    <citation type="journal article" date="2014" name="Int. J. Syst. Evol. Microbiol.">
        <title>Complete genome sequence of Corynebacterium casei LMG S-19264T (=DSM 44701T), isolated from a smear-ripened cheese.</title>
        <authorList>
            <consortium name="US DOE Joint Genome Institute (JGI-PGF)"/>
            <person name="Walter F."/>
            <person name="Albersmeier A."/>
            <person name="Kalinowski J."/>
            <person name="Ruckert C."/>
        </authorList>
    </citation>
    <scope>NUCLEOTIDE SEQUENCE</scope>
    <source>
        <strain evidence="1">KCTC 12988</strain>
    </source>
</reference>
<dbReference type="Proteomes" id="UP000644507">
    <property type="component" value="Unassembled WGS sequence"/>
</dbReference>
<gene>
    <name evidence="1" type="ORF">GCM10007100_40290</name>
</gene>
<evidence type="ECO:0000313" key="2">
    <source>
        <dbReference type="Proteomes" id="UP000644507"/>
    </source>
</evidence>
<comment type="caution">
    <text evidence="1">The sequence shown here is derived from an EMBL/GenBank/DDBJ whole genome shotgun (WGS) entry which is preliminary data.</text>
</comment>
<evidence type="ECO:0000313" key="1">
    <source>
        <dbReference type="EMBL" id="GHC68178.1"/>
    </source>
</evidence>
<proteinExistence type="predicted"/>
<dbReference type="AlphaFoldDB" id="A0A918TYR6"/>
<sequence length="145" mass="16978">MDLLPLLGKHLKDNELIDLLEDYDVEVVYSYDRLKENQPDEYWASIPELGIQLNFDENQILNTTFIFLEKKDGFEIADFGEFPLPKFSSKKAMRQYAEDEGVPYVEGQGDFFGKPYDWLRLDYPEYKLHYDFGGGRLKQISLSTS</sequence>
<dbReference type="RefSeq" id="WP_189574637.1">
    <property type="nucleotide sequence ID" value="NZ_BMXI01000041.1"/>
</dbReference>
<reference evidence="1" key="2">
    <citation type="submission" date="2020-09" db="EMBL/GenBank/DDBJ databases">
        <authorList>
            <person name="Sun Q."/>
            <person name="Kim S."/>
        </authorList>
    </citation>
    <scope>NUCLEOTIDE SEQUENCE</scope>
    <source>
        <strain evidence="1">KCTC 12988</strain>
    </source>
</reference>
<dbReference type="EMBL" id="BMXI01000041">
    <property type="protein sequence ID" value="GHC68178.1"/>
    <property type="molecule type" value="Genomic_DNA"/>
</dbReference>